<proteinExistence type="predicted"/>
<dbReference type="AlphaFoldDB" id="A0A508X7Z4"/>
<organism evidence="1">
    <name type="scientific">Sinorhizobium medicae</name>
    <dbReference type="NCBI Taxonomy" id="110321"/>
    <lineage>
        <taxon>Bacteria</taxon>
        <taxon>Pseudomonadati</taxon>
        <taxon>Pseudomonadota</taxon>
        <taxon>Alphaproteobacteria</taxon>
        <taxon>Hyphomicrobiales</taxon>
        <taxon>Rhizobiaceae</taxon>
        <taxon>Sinorhizobium/Ensifer group</taxon>
        <taxon>Sinorhizobium</taxon>
    </lineage>
</organism>
<gene>
    <name evidence="1" type="ORF">EMEDMD4_910037</name>
</gene>
<protein>
    <submittedName>
        <fullName evidence="1">Uncharacterized protein</fullName>
    </submittedName>
</protein>
<evidence type="ECO:0000313" key="1">
    <source>
        <dbReference type="EMBL" id="VTZ65820.1"/>
    </source>
</evidence>
<dbReference type="Proteomes" id="UP000507954">
    <property type="component" value="Unassembled WGS sequence"/>
</dbReference>
<name>A0A508X7Z4_9HYPH</name>
<reference evidence="1" key="1">
    <citation type="submission" date="2019-06" db="EMBL/GenBank/DDBJ databases">
        <authorList>
            <person name="Le Quere A."/>
            <person name="Colella S."/>
        </authorList>
    </citation>
    <scope>NUCLEOTIDE SEQUENCE</scope>
    <source>
        <strain evidence="1">EmedicaeMD41</strain>
    </source>
</reference>
<sequence length="90" mass="9585">MPIPAGRVPAPVSGQAFLQSFAPILAQRLRAADALSEEQTLDAIDMPHSFRNQHYAFPADASPIFVLCALTIAHTRGSPRLNASSARTSA</sequence>
<accession>A0A508X7Z4</accession>
<dbReference type="EMBL" id="CABFNB010000163">
    <property type="protein sequence ID" value="VTZ65820.1"/>
    <property type="molecule type" value="Genomic_DNA"/>
</dbReference>